<keyword evidence="4" id="KW-1185">Reference proteome</keyword>
<evidence type="ECO:0000256" key="1">
    <source>
        <dbReference type="SAM" id="Phobius"/>
    </source>
</evidence>
<gene>
    <name evidence="3" type="ORF">ACFPT7_20790</name>
</gene>
<feature type="transmembrane region" description="Helical" evidence="1">
    <location>
        <begin position="243"/>
        <end position="262"/>
    </location>
</feature>
<proteinExistence type="predicted"/>
<protein>
    <submittedName>
        <fullName evidence="3">DUF6798 domain-containing protein</fullName>
    </submittedName>
</protein>
<name>A0ABW1EMX7_9BACT</name>
<keyword evidence="1" id="KW-1133">Transmembrane helix</keyword>
<feature type="transmembrane region" description="Helical" evidence="1">
    <location>
        <begin position="274"/>
        <end position="299"/>
    </location>
</feature>
<feature type="transmembrane region" description="Helical" evidence="1">
    <location>
        <begin position="166"/>
        <end position="192"/>
    </location>
</feature>
<feature type="domain" description="DUF6798" evidence="2">
    <location>
        <begin position="372"/>
        <end position="418"/>
    </location>
</feature>
<feature type="transmembrane region" description="Helical" evidence="1">
    <location>
        <begin position="140"/>
        <end position="159"/>
    </location>
</feature>
<dbReference type="EMBL" id="JBHSPH010000010">
    <property type="protein sequence ID" value="MFC5864758.1"/>
    <property type="molecule type" value="Genomic_DNA"/>
</dbReference>
<feature type="transmembrane region" description="Helical" evidence="1">
    <location>
        <begin position="85"/>
        <end position="107"/>
    </location>
</feature>
<evidence type="ECO:0000259" key="2">
    <source>
        <dbReference type="Pfam" id="PF20604"/>
    </source>
</evidence>
<dbReference type="RefSeq" id="WP_263332604.1">
    <property type="nucleotide sequence ID" value="NZ_JAGSYH010000001.1"/>
</dbReference>
<sequence>MRRKKILTALLGVLAFTILGFLTMGYHPGAEDDGVYLSAVKSDLNPQLFPRDSDFFRLQLQATVFDGGMAKFADTTHFSIEWSELLWQFLSLFLILLACRSIAVSLFAEQSAQWGAVALISAMFTLPVAGTALYLADQYLHPRAISTALILFAVSRILANKSWQSLPLLILAVITHPLMGILGLSFCLFLFFTGHPRFMSNTTTFSRSSAVLFPLGWIFERPSPEWHAALNTRSYYFLSRWTWYEWLGAIAPLVIFYGLWRIARSREHPLLARLSLAIFLYGCFQLLVACIALEVPAFVRLTPMQPMRFLHLIYIFLCLVAGALLGKFVLKRSTWRWAVFLLVANGSMFLVQRNLFANSPHLELPGIVSNNAWLQAFAWIRQNTPTNAYFTLDPHYMSAPGEDFHSFRALAERSELSDAFKDAAVATQVPSLAVIWNQQQLATSGWRRFQLADFKRLKSQFGTNWALVYHPAPSGLDCKWHNAALAVCQIP</sequence>
<reference evidence="4" key="1">
    <citation type="journal article" date="2019" name="Int. J. Syst. Evol. Microbiol.">
        <title>The Global Catalogue of Microorganisms (GCM) 10K type strain sequencing project: providing services to taxonomists for standard genome sequencing and annotation.</title>
        <authorList>
            <consortium name="The Broad Institute Genomics Platform"/>
            <consortium name="The Broad Institute Genome Sequencing Center for Infectious Disease"/>
            <person name="Wu L."/>
            <person name="Ma J."/>
        </authorList>
    </citation>
    <scope>NUCLEOTIDE SEQUENCE [LARGE SCALE GENOMIC DNA]</scope>
    <source>
        <strain evidence="4">JCM 4087</strain>
    </source>
</reference>
<dbReference type="Proteomes" id="UP001596091">
    <property type="component" value="Unassembled WGS sequence"/>
</dbReference>
<keyword evidence="1" id="KW-0472">Membrane</keyword>
<comment type="caution">
    <text evidence="3">The sequence shown here is derived from an EMBL/GenBank/DDBJ whole genome shotgun (WGS) entry which is preliminary data.</text>
</comment>
<dbReference type="InterPro" id="IPR046477">
    <property type="entry name" value="DUF6798"/>
</dbReference>
<feature type="transmembrane region" description="Helical" evidence="1">
    <location>
        <begin position="114"/>
        <end position="134"/>
    </location>
</feature>
<evidence type="ECO:0000313" key="4">
    <source>
        <dbReference type="Proteomes" id="UP001596091"/>
    </source>
</evidence>
<accession>A0ABW1EMX7</accession>
<organism evidence="3 4">
    <name type="scientific">Acidicapsa dinghuensis</name>
    <dbReference type="NCBI Taxonomy" id="2218256"/>
    <lineage>
        <taxon>Bacteria</taxon>
        <taxon>Pseudomonadati</taxon>
        <taxon>Acidobacteriota</taxon>
        <taxon>Terriglobia</taxon>
        <taxon>Terriglobales</taxon>
        <taxon>Acidobacteriaceae</taxon>
        <taxon>Acidicapsa</taxon>
    </lineage>
</organism>
<keyword evidence="1" id="KW-0812">Transmembrane</keyword>
<feature type="transmembrane region" description="Helical" evidence="1">
    <location>
        <begin position="311"/>
        <end position="330"/>
    </location>
</feature>
<feature type="transmembrane region" description="Helical" evidence="1">
    <location>
        <begin position="337"/>
        <end position="356"/>
    </location>
</feature>
<dbReference type="Pfam" id="PF20604">
    <property type="entry name" value="DUF6798"/>
    <property type="match status" value="1"/>
</dbReference>
<evidence type="ECO:0000313" key="3">
    <source>
        <dbReference type="EMBL" id="MFC5864758.1"/>
    </source>
</evidence>